<keyword evidence="3" id="KW-1185">Reference proteome</keyword>
<evidence type="ECO:0000313" key="3">
    <source>
        <dbReference type="Proteomes" id="UP000001423"/>
    </source>
</evidence>
<organism evidence="2 3">
    <name type="scientific">Prochlorococcus marinus (strain MIT 9313)</name>
    <dbReference type="NCBI Taxonomy" id="74547"/>
    <lineage>
        <taxon>Bacteria</taxon>
        <taxon>Bacillati</taxon>
        <taxon>Cyanobacteriota</taxon>
        <taxon>Cyanophyceae</taxon>
        <taxon>Synechococcales</taxon>
        <taxon>Prochlorococcaceae</taxon>
        <taxon>Prochlorococcus</taxon>
    </lineage>
</organism>
<reference evidence="2 3" key="1">
    <citation type="journal article" date="2003" name="Nature">
        <title>Genome divergence in two Prochlorococcus ecotypes reflects oceanic niche differentiation.</title>
        <authorList>
            <person name="Rocap G."/>
            <person name="Larimer F.W."/>
            <person name="Lamerdin J.E."/>
            <person name="Malfatti S."/>
            <person name="Chain P."/>
            <person name="Ahlgren N.A."/>
            <person name="Arellano A."/>
            <person name="Coleman M."/>
            <person name="Hauser L."/>
            <person name="Hess W.R."/>
            <person name="Johnson Z.I."/>
            <person name="Land M.L."/>
            <person name="Lindell D."/>
            <person name="Post A.F."/>
            <person name="Regala W."/>
            <person name="Shah M."/>
            <person name="Shaw S.L."/>
            <person name="Steglich C."/>
            <person name="Sullivan M.B."/>
            <person name="Ting C.S."/>
            <person name="Tolonen A."/>
            <person name="Webb E.A."/>
            <person name="Zinser E.R."/>
            <person name="Chisholm S.W."/>
        </authorList>
    </citation>
    <scope>NUCLEOTIDE SEQUENCE [LARGE SCALE GENOMIC DNA]</scope>
    <source>
        <strain evidence="3">MIT 9313</strain>
    </source>
</reference>
<feature type="region of interest" description="Disordered" evidence="1">
    <location>
        <begin position="41"/>
        <end position="65"/>
    </location>
</feature>
<dbReference type="EMBL" id="BX548175">
    <property type="protein sequence ID" value="CAX32365.1"/>
    <property type="molecule type" value="Genomic_DNA"/>
</dbReference>
<protein>
    <submittedName>
        <fullName evidence="2">Uncharacterized protein</fullName>
    </submittedName>
</protein>
<accession>B9ESL6</accession>
<gene>
    <name evidence="2" type="ordered locus">PMT_2846</name>
</gene>
<sequence length="65" mass="7731">MSFQLRRLQRRDREGNRTVLIEAVNQHICCSPLPRVIADENRDWSRQHPPSSRDGLRLRLLLQEP</sequence>
<name>B9ESL6_PROMM</name>
<proteinExistence type="predicted"/>
<dbReference type="Proteomes" id="UP000001423">
    <property type="component" value="Chromosome"/>
</dbReference>
<dbReference type="AlphaFoldDB" id="B9ESL6"/>
<dbReference type="HOGENOM" id="CLU_2846336_0_0_3"/>
<dbReference type="KEGG" id="pmt:PMT_2846"/>
<evidence type="ECO:0000256" key="1">
    <source>
        <dbReference type="SAM" id="MobiDB-lite"/>
    </source>
</evidence>
<evidence type="ECO:0000313" key="2">
    <source>
        <dbReference type="EMBL" id="CAX32365.1"/>
    </source>
</evidence>